<dbReference type="OrthoDB" id="262977at2759"/>
<keyword evidence="2" id="KW-0812">Transmembrane</keyword>
<keyword evidence="2" id="KW-0472">Membrane</keyword>
<dbReference type="GeneID" id="94172343"/>
<dbReference type="Proteomes" id="UP000674179">
    <property type="component" value="Chromosome 25"/>
</dbReference>
<protein>
    <recommendedName>
        <fullName evidence="5">Transmembrane protein</fullName>
    </recommendedName>
</protein>
<feature type="region of interest" description="Disordered" evidence="1">
    <location>
        <begin position="112"/>
        <end position="139"/>
    </location>
</feature>
<dbReference type="AlphaFoldDB" id="A0A836H4G5"/>
<evidence type="ECO:0000256" key="1">
    <source>
        <dbReference type="SAM" id="MobiDB-lite"/>
    </source>
</evidence>
<dbReference type="KEGG" id="lenr:94172343"/>
<gene>
    <name evidence="3" type="ORF">CUR178_05139</name>
</gene>
<feature type="transmembrane region" description="Helical" evidence="2">
    <location>
        <begin position="58"/>
        <end position="76"/>
    </location>
</feature>
<keyword evidence="4" id="KW-1185">Reference proteome</keyword>
<evidence type="ECO:0000313" key="3">
    <source>
        <dbReference type="EMBL" id="KAG5477435.1"/>
    </source>
</evidence>
<accession>A0A836H4G5</accession>
<feature type="region of interest" description="Disordered" evidence="1">
    <location>
        <begin position="82"/>
        <end position="101"/>
    </location>
</feature>
<proteinExistence type="predicted"/>
<evidence type="ECO:0000256" key="2">
    <source>
        <dbReference type="SAM" id="Phobius"/>
    </source>
</evidence>
<organism evidence="3 4">
    <name type="scientific">Leishmania enriettii</name>
    <dbReference type="NCBI Taxonomy" id="5663"/>
    <lineage>
        <taxon>Eukaryota</taxon>
        <taxon>Discoba</taxon>
        <taxon>Euglenozoa</taxon>
        <taxon>Kinetoplastea</taxon>
        <taxon>Metakinetoplastina</taxon>
        <taxon>Trypanosomatida</taxon>
        <taxon>Trypanosomatidae</taxon>
        <taxon>Leishmaniinae</taxon>
        <taxon>Leishmania</taxon>
    </lineage>
</organism>
<name>A0A836H4G5_LEIEN</name>
<reference evidence="3 4" key="1">
    <citation type="submission" date="2021-02" db="EMBL/GenBank/DDBJ databases">
        <title>Leishmania (Mundinia) enrietti genome sequencing and assembly.</title>
        <authorList>
            <person name="Almutairi H."/>
            <person name="Gatherer D."/>
        </authorList>
    </citation>
    <scope>NUCLEOTIDE SEQUENCE [LARGE SCALE GENOMIC DNA]</scope>
    <source>
        <strain evidence="3">CUR178</strain>
    </source>
</reference>
<evidence type="ECO:0008006" key="5">
    <source>
        <dbReference type="Google" id="ProtNLM"/>
    </source>
</evidence>
<evidence type="ECO:0000313" key="4">
    <source>
        <dbReference type="Proteomes" id="UP000674179"/>
    </source>
</evidence>
<keyword evidence="2" id="KW-1133">Transmembrane helix</keyword>
<dbReference type="EMBL" id="JAFHKP010000025">
    <property type="protein sequence ID" value="KAG5477435.1"/>
    <property type="molecule type" value="Genomic_DNA"/>
</dbReference>
<comment type="caution">
    <text evidence="3">The sequence shown here is derived from an EMBL/GenBank/DDBJ whole genome shotgun (WGS) entry which is preliminary data.</text>
</comment>
<sequence>MKWESHIPLNGREMRRQMHTYHHRQWLYCYVARFVIRLSIWLLGAYLMSECHPRAFEAYLVLSMALMAWILFRASGEEKEEERERKVSAHECHDRVQAKDEDSHLALRSVGSSLRQPSAPEHTSFASTREKPSSAELDKGGAAESSASLFTGVVTPSQQCVLLLELKEFHTTGATRCAIDVAFRRQLVETELEERAICMCGSGEAFGSCCAPVKDILLRVLDMAEGRHAPSSVSLPPSACACHTAAATAEADEARKT</sequence>
<feature type="compositionally biased region" description="Basic and acidic residues" evidence="1">
    <location>
        <begin position="128"/>
        <end position="139"/>
    </location>
</feature>
<dbReference type="RefSeq" id="XP_067692375.1">
    <property type="nucleotide sequence ID" value="XM_067836833.1"/>
</dbReference>
<feature type="transmembrane region" description="Helical" evidence="2">
    <location>
        <begin position="26"/>
        <end position="46"/>
    </location>
</feature>